<dbReference type="HOGENOM" id="CLU_078112_0_0_10"/>
<dbReference type="Pfam" id="PF18599">
    <property type="entry name" value="LCIB_C_CA"/>
    <property type="match status" value="1"/>
</dbReference>
<dbReference type="PANTHER" id="PTHR38016:SF1">
    <property type="entry name" value="LIMITING CO2-INDUCIBLE PROTEIN B_C BETA CARBONYIC ANHYDRASE DOMAIN-CONTAINING PROTEIN"/>
    <property type="match status" value="1"/>
</dbReference>
<name>F4L0A4_HALH1</name>
<sequence>MLFYAAFLFKITHMKKREKLAIIRQHYHNAITTIDSVNKLIDFVEEVLDLETEQIMLADSICSDDVNSIQYPARAREFLGPFKMGGLDGFPFTGLTGMGAFASHVPDDGAVFIYYGPLIGVSKEGVIGEIHRFGQTKNTGCCGAAKGALNKLLNNDIVPGNVTDLDYQMNSIEQILLKEKDRILNAAIPLKEATEVIYEAIDARILELVANTHYNCKYVILLGAILINSDYDMGSYNCPRRFEVIDLVANTRRDMLKEGIMA</sequence>
<evidence type="ECO:0000259" key="1">
    <source>
        <dbReference type="Pfam" id="PF18599"/>
    </source>
</evidence>
<reference evidence="2 3" key="1">
    <citation type="journal article" date="2011" name="Stand. Genomic Sci.">
        <title>Complete genome sequence of Haliscomenobacter hydrossis type strain (O).</title>
        <authorList>
            <consortium name="US DOE Joint Genome Institute (JGI-PGF)"/>
            <person name="Daligault H."/>
            <person name="Lapidus A."/>
            <person name="Zeytun A."/>
            <person name="Nolan M."/>
            <person name="Lucas S."/>
            <person name="Del Rio T.G."/>
            <person name="Tice H."/>
            <person name="Cheng J.F."/>
            <person name="Tapia R."/>
            <person name="Han C."/>
            <person name="Goodwin L."/>
            <person name="Pitluck S."/>
            <person name="Liolios K."/>
            <person name="Pagani I."/>
            <person name="Ivanova N."/>
            <person name="Huntemann M."/>
            <person name="Mavromatis K."/>
            <person name="Mikhailova N."/>
            <person name="Pati A."/>
            <person name="Chen A."/>
            <person name="Palaniappan K."/>
            <person name="Land M."/>
            <person name="Hauser L."/>
            <person name="Brambilla E.M."/>
            <person name="Rohde M."/>
            <person name="Verbarg S."/>
            <person name="Goker M."/>
            <person name="Bristow J."/>
            <person name="Eisen J.A."/>
            <person name="Markowitz V."/>
            <person name="Hugenholtz P."/>
            <person name="Kyrpides N.C."/>
            <person name="Klenk H.P."/>
            <person name="Woyke T."/>
        </authorList>
    </citation>
    <scope>NUCLEOTIDE SEQUENCE [LARGE SCALE GENOMIC DNA]</scope>
    <source>
        <strain evidence="3">ATCC 27775 / DSM 1100 / LMG 10767 / O</strain>
    </source>
</reference>
<dbReference type="eggNOG" id="ENOG502Z8I9">
    <property type="taxonomic scope" value="Bacteria"/>
</dbReference>
<dbReference type="Proteomes" id="UP000008461">
    <property type="component" value="Chromosome"/>
</dbReference>
<keyword evidence="3" id="KW-1185">Reference proteome</keyword>
<gene>
    <name evidence="2" type="ordered locus">Halhy_5954</name>
</gene>
<evidence type="ECO:0000313" key="2">
    <source>
        <dbReference type="EMBL" id="AEE53777.1"/>
    </source>
</evidence>
<dbReference type="InterPro" id="IPR040703">
    <property type="entry name" value="LCIB/C_CA"/>
</dbReference>
<evidence type="ECO:0000313" key="3">
    <source>
        <dbReference type="Proteomes" id="UP000008461"/>
    </source>
</evidence>
<dbReference type="PANTHER" id="PTHR38016">
    <property type="entry name" value="UNNAMED PRODUCT"/>
    <property type="match status" value="1"/>
</dbReference>
<dbReference type="AlphaFoldDB" id="F4L0A4"/>
<organism evidence="2 3">
    <name type="scientific">Haliscomenobacter hydrossis (strain ATCC 27775 / DSM 1100 / LMG 10767 / O)</name>
    <dbReference type="NCBI Taxonomy" id="760192"/>
    <lineage>
        <taxon>Bacteria</taxon>
        <taxon>Pseudomonadati</taxon>
        <taxon>Bacteroidota</taxon>
        <taxon>Saprospiria</taxon>
        <taxon>Saprospirales</taxon>
        <taxon>Haliscomenobacteraceae</taxon>
        <taxon>Haliscomenobacter</taxon>
    </lineage>
</organism>
<accession>F4L0A4</accession>
<feature type="domain" description="Limiting CO2-inducible protein B/C beta carbonyic anhydrase" evidence="1">
    <location>
        <begin position="32"/>
        <end position="246"/>
    </location>
</feature>
<dbReference type="KEGG" id="hhy:Halhy_5954"/>
<proteinExistence type="predicted"/>
<dbReference type="STRING" id="760192.Halhy_5954"/>
<dbReference type="EMBL" id="CP002691">
    <property type="protein sequence ID" value="AEE53777.1"/>
    <property type="molecule type" value="Genomic_DNA"/>
</dbReference>
<protein>
    <recommendedName>
        <fullName evidence="1">Limiting CO2-inducible protein B/C beta carbonyic anhydrase domain-containing protein</fullName>
    </recommendedName>
</protein>
<reference key="2">
    <citation type="submission" date="2011-04" db="EMBL/GenBank/DDBJ databases">
        <title>Complete sequence of chromosome of Haliscomenobacter hydrossis DSM 1100.</title>
        <authorList>
            <consortium name="US DOE Joint Genome Institute (JGI-PGF)"/>
            <person name="Lucas S."/>
            <person name="Han J."/>
            <person name="Lapidus A."/>
            <person name="Bruce D."/>
            <person name="Goodwin L."/>
            <person name="Pitluck S."/>
            <person name="Peters L."/>
            <person name="Kyrpides N."/>
            <person name="Mavromatis K."/>
            <person name="Ivanova N."/>
            <person name="Ovchinnikova G."/>
            <person name="Pagani I."/>
            <person name="Daligault H."/>
            <person name="Detter J.C."/>
            <person name="Han C."/>
            <person name="Land M."/>
            <person name="Hauser L."/>
            <person name="Markowitz V."/>
            <person name="Cheng J.-F."/>
            <person name="Hugenholtz P."/>
            <person name="Woyke T."/>
            <person name="Wu D."/>
            <person name="Verbarg S."/>
            <person name="Frueling A."/>
            <person name="Brambilla E."/>
            <person name="Klenk H.-P."/>
            <person name="Eisen J.A."/>
        </authorList>
    </citation>
    <scope>NUCLEOTIDE SEQUENCE</scope>
    <source>
        <strain>DSM 1100</strain>
    </source>
</reference>